<dbReference type="GO" id="GO:0071949">
    <property type="term" value="F:FAD binding"/>
    <property type="evidence" value="ECO:0007669"/>
    <property type="project" value="InterPro"/>
</dbReference>
<keyword evidence="3" id="KW-1185">Reference proteome</keyword>
<protein>
    <recommendedName>
        <fullName evidence="1">FAD-binding domain-containing protein</fullName>
    </recommendedName>
</protein>
<dbReference type="PRINTS" id="PR00420">
    <property type="entry name" value="RNGMNOXGNASE"/>
</dbReference>
<dbReference type="SUPFAM" id="SSF51905">
    <property type="entry name" value="FAD/NAD(P)-binding domain"/>
    <property type="match status" value="1"/>
</dbReference>
<proteinExistence type="predicted"/>
<feature type="domain" description="FAD-binding" evidence="1">
    <location>
        <begin position="25"/>
        <end position="69"/>
    </location>
</feature>
<sequence>MPTPQPPHVIELQGDSRAAYPLGFGHAHTYIHPRAVLIGDAAHRIHPLAGQGVNLGYHDVIVLNRILGRAAFEGADLG</sequence>
<dbReference type="PANTHER" id="PTHR43876:SF7">
    <property type="entry name" value="UBIQUINONE BIOSYNTHESIS MONOOXYGENASE COQ6, MITOCHONDRIAL"/>
    <property type="match status" value="1"/>
</dbReference>
<dbReference type="InterPro" id="IPR036188">
    <property type="entry name" value="FAD/NAD-bd_sf"/>
</dbReference>
<dbReference type="EMBL" id="UYRV01011158">
    <property type="protein sequence ID" value="VDK57941.1"/>
    <property type="molecule type" value="Genomic_DNA"/>
</dbReference>
<dbReference type="AlphaFoldDB" id="A0A3P6SWT0"/>
<accession>A0A3P6SWT0</accession>
<reference evidence="2 3" key="1">
    <citation type="submission" date="2018-11" db="EMBL/GenBank/DDBJ databases">
        <authorList>
            <consortium name="Pathogen Informatics"/>
        </authorList>
    </citation>
    <scope>NUCLEOTIDE SEQUENCE [LARGE SCALE GENOMIC DNA]</scope>
</reference>
<dbReference type="Proteomes" id="UP000271889">
    <property type="component" value="Unassembled WGS sequence"/>
</dbReference>
<dbReference type="PROSITE" id="PS01304">
    <property type="entry name" value="UBIH"/>
    <property type="match status" value="1"/>
</dbReference>
<evidence type="ECO:0000259" key="1">
    <source>
        <dbReference type="Pfam" id="PF01494"/>
    </source>
</evidence>
<gene>
    <name evidence="2" type="ORF">CGOC_LOCUS4163</name>
</gene>
<evidence type="ECO:0000313" key="2">
    <source>
        <dbReference type="EMBL" id="VDK57941.1"/>
    </source>
</evidence>
<dbReference type="GO" id="GO:0005739">
    <property type="term" value="C:mitochondrion"/>
    <property type="evidence" value="ECO:0007669"/>
    <property type="project" value="TreeGrafter"/>
</dbReference>
<dbReference type="OrthoDB" id="5856179at2759"/>
<dbReference type="InterPro" id="IPR051205">
    <property type="entry name" value="UbiH/COQ6_monooxygenase"/>
</dbReference>
<dbReference type="InterPro" id="IPR018168">
    <property type="entry name" value="Ubi_Hdrlase_CS"/>
</dbReference>
<dbReference type="InterPro" id="IPR002938">
    <property type="entry name" value="FAD-bd"/>
</dbReference>
<dbReference type="Pfam" id="PF01494">
    <property type="entry name" value="FAD_binding_3"/>
    <property type="match status" value="1"/>
</dbReference>
<evidence type="ECO:0000313" key="3">
    <source>
        <dbReference type="Proteomes" id="UP000271889"/>
    </source>
</evidence>
<dbReference type="PANTHER" id="PTHR43876">
    <property type="entry name" value="UBIQUINONE BIOSYNTHESIS MONOOXYGENASE COQ6, MITOCHONDRIAL"/>
    <property type="match status" value="1"/>
</dbReference>
<organism evidence="2 3">
    <name type="scientific">Cylicostephanus goldi</name>
    <name type="common">Nematode worm</name>
    <dbReference type="NCBI Taxonomy" id="71465"/>
    <lineage>
        <taxon>Eukaryota</taxon>
        <taxon>Metazoa</taxon>
        <taxon>Ecdysozoa</taxon>
        <taxon>Nematoda</taxon>
        <taxon>Chromadorea</taxon>
        <taxon>Rhabditida</taxon>
        <taxon>Rhabditina</taxon>
        <taxon>Rhabditomorpha</taxon>
        <taxon>Strongyloidea</taxon>
        <taxon>Strongylidae</taxon>
        <taxon>Cylicostephanus</taxon>
    </lineage>
</organism>
<dbReference type="Gene3D" id="3.50.50.60">
    <property type="entry name" value="FAD/NAD(P)-binding domain"/>
    <property type="match status" value="1"/>
</dbReference>
<name>A0A3P6SWT0_CYLGO</name>